<dbReference type="Proteomes" id="UP000199568">
    <property type="component" value="Unassembled WGS sequence"/>
</dbReference>
<keyword evidence="1" id="KW-0732">Signal</keyword>
<keyword evidence="3" id="KW-1185">Reference proteome</keyword>
<dbReference type="EMBL" id="FOHU01000009">
    <property type="protein sequence ID" value="SET37861.1"/>
    <property type="molecule type" value="Genomic_DNA"/>
</dbReference>
<dbReference type="AlphaFoldDB" id="A0A1I0DZV9"/>
<name>A0A1I0DZV9_9FIRM</name>
<dbReference type="STRING" id="426128.SAMN05660297_02220"/>
<accession>A0A1I0DZV9</accession>
<feature type="chain" id="PRO_5038598487" evidence="1">
    <location>
        <begin position="21"/>
        <end position="141"/>
    </location>
</feature>
<feature type="signal peptide" evidence="1">
    <location>
        <begin position="1"/>
        <end position="20"/>
    </location>
</feature>
<evidence type="ECO:0000313" key="2">
    <source>
        <dbReference type="EMBL" id="SET37861.1"/>
    </source>
</evidence>
<proteinExistence type="predicted"/>
<sequence length="141" mass="16907">MHYKWKRIFALFIVSMFVFAGISGSIAYAEKGAGGNRNVSVAADRTRDQIRDQIRDKDCVEEPRHQYCNKDITIDCDQDRLRQRLWECNENCECINDYLRERTRLHLYWEDYVDNDELPTRLLKTRSRLQEMYQAKYAEAK</sequence>
<evidence type="ECO:0000313" key="3">
    <source>
        <dbReference type="Proteomes" id="UP000199568"/>
    </source>
</evidence>
<evidence type="ECO:0000256" key="1">
    <source>
        <dbReference type="SAM" id="SignalP"/>
    </source>
</evidence>
<reference evidence="2 3" key="1">
    <citation type="submission" date="2016-10" db="EMBL/GenBank/DDBJ databases">
        <authorList>
            <person name="de Groot N.N."/>
        </authorList>
    </citation>
    <scope>NUCLEOTIDE SEQUENCE [LARGE SCALE GENOMIC DNA]</scope>
    <source>
        <strain evidence="2 3">DSM 18979</strain>
    </source>
</reference>
<organism evidence="2 3">
    <name type="scientific">Natronincola peptidivorans</name>
    <dbReference type="NCBI Taxonomy" id="426128"/>
    <lineage>
        <taxon>Bacteria</taxon>
        <taxon>Bacillati</taxon>
        <taxon>Bacillota</taxon>
        <taxon>Clostridia</taxon>
        <taxon>Peptostreptococcales</taxon>
        <taxon>Natronincolaceae</taxon>
        <taxon>Natronincola</taxon>
    </lineage>
</organism>
<dbReference type="RefSeq" id="WP_090443744.1">
    <property type="nucleotide sequence ID" value="NZ_FOHU01000009.1"/>
</dbReference>
<gene>
    <name evidence="2" type="ORF">SAMN05660297_02220</name>
</gene>
<protein>
    <submittedName>
        <fullName evidence="2">Uncharacterized protein</fullName>
    </submittedName>
</protein>